<feature type="compositionally biased region" description="Low complexity" evidence="1">
    <location>
        <begin position="264"/>
        <end position="275"/>
    </location>
</feature>
<feature type="region of interest" description="Disordered" evidence="1">
    <location>
        <begin position="1"/>
        <end position="393"/>
    </location>
</feature>
<dbReference type="GO" id="GO:0016251">
    <property type="term" value="F:RNA polymerase II general transcription initiation factor activity"/>
    <property type="evidence" value="ECO:0007669"/>
    <property type="project" value="TreeGrafter"/>
</dbReference>
<keyword evidence="3" id="KW-1185">Reference proteome</keyword>
<proteinExistence type="predicted"/>
<dbReference type="PANTHER" id="PTHR13011">
    <property type="entry name" value="TFIIF-ALPHA"/>
    <property type="match status" value="1"/>
</dbReference>
<protein>
    <submittedName>
        <fullName evidence="2">Uncharacterized protein</fullName>
    </submittedName>
</protein>
<gene>
    <name evidence="2" type="ORF">BDK51DRAFT_34264</name>
</gene>
<feature type="compositionally biased region" description="Low complexity" evidence="1">
    <location>
        <begin position="328"/>
        <end position="376"/>
    </location>
</feature>
<dbReference type="Proteomes" id="UP000269721">
    <property type="component" value="Unassembled WGS sequence"/>
</dbReference>
<dbReference type="EMBL" id="KZ996338">
    <property type="protein sequence ID" value="RKO89020.1"/>
    <property type="molecule type" value="Genomic_DNA"/>
</dbReference>
<dbReference type="GO" id="GO:0006367">
    <property type="term" value="P:transcription initiation at RNA polymerase II promoter"/>
    <property type="evidence" value="ECO:0007669"/>
    <property type="project" value="InterPro"/>
</dbReference>
<dbReference type="GO" id="GO:0003677">
    <property type="term" value="F:DNA binding"/>
    <property type="evidence" value="ECO:0007669"/>
    <property type="project" value="InterPro"/>
</dbReference>
<feature type="non-terminal residue" evidence="2">
    <location>
        <position position="1"/>
    </location>
</feature>
<reference evidence="3" key="1">
    <citation type="journal article" date="2018" name="Nat. Microbiol.">
        <title>Leveraging single-cell genomics to expand the fungal tree of life.</title>
        <authorList>
            <person name="Ahrendt S.R."/>
            <person name="Quandt C.A."/>
            <person name="Ciobanu D."/>
            <person name="Clum A."/>
            <person name="Salamov A."/>
            <person name="Andreopoulos B."/>
            <person name="Cheng J.F."/>
            <person name="Woyke T."/>
            <person name="Pelin A."/>
            <person name="Henrissat B."/>
            <person name="Reynolds N.K."/>
            <person name="Benny G.L."/>
            <person name="Smith M.E."/>
            <person name="James T.Y."/>
            <person name="Grigoriev I.V."/>
        </authorList>
    </citation>
    <scope>NUCLEOTIDE SEQUENCE [LARGE SCALE GENOMIC DNA]</scope>
</reference>
<name>A0A4P9WDI3_9FUNG</name>
<feature type="compositionally biased region" description="Acidic residues" evidence="1">
    <location>
        <begin position="126"/>
        <end position="156"/>
    </location>
</feature>
<evidence type="ECO:0000256" key="1">
    <source>
        <dbReference type="SAM" id="MobiDB-lite"/>
    </source>
</evidence>
<dbReference type="AlphaFoldDB" id="A0A4P9WDI3"/>
<dbReference type="GO" id="GO:0005674">
    <property type="term" value="C:transcription factor TFIIF complex"/>
    <property type="evidence" value="ECO:0007669"/>
    <property type="project" value="TreeGrafter"/>
</dbReference>
<dbReference type="GO" id="GO:0001096">
    <property type="term" value="F:TFIIF-class transcription factor complex binding"/>
    <property type="evidence" value="ECO:0007669"/>
    <property type="project" value="TreeGrafter"/>
</dbReference>
<dbReference type="GO" id="GO:0032968">
    <property type="term" value="P:positive regulation of transcription elongation by RNA polymerase II"/>
    <property type="evidence" value="ECO:0007669"/>
    <property type="project" value="InterPro"/>
</dbReference>
<sequence length="462" mass="49291">DGEAAPIAKVKSEPTEPKSWRSKILNDEPAKPSKRAPKASRDHGMEEDLDFEEDFADDENPDFGIEDREEAEEARQRQFGSLGRKSQMLEDDIDDSDEEEIRAPVKGEKKKLTKTLKKVDVANEYESGDEENPYLSEEDEEEQDEAEAEQAGDEKDELEKVLEKIKKPISKPDAAVAPQPSKPTPPVSAPRSGASSPRAPEQPAVPVKRAVGVERTASPAPAIKRERSASPAPRREGSMSPPHSQSLAGGARSPLGAGAGRGGPSAPTRPSGPAAIAEKRKRLEDDDAGDKKRKMNDEPPPPPTAAEVLAAQRMKRPIAAGAPMKRAGSASPLTGGASSPPSGSTTASPATSQRKAPVSRAVADARAAAASPASSSGRVTPRGGSATPVGDPLANMMSREDVIRVIRTLENPTVQEIVMACPLVKRNPNNKDIIRDVIKTCCSLRKDKEGGKTVLMLNSEYR</sequence>
<dbReference type="InterPro" id="IPR008851">
    <property type="entry name" value="TFIIF-alpha"/>
</dbReference>
<dbReference type="PANTHER" id="PTHR13011:SF0">
    <property type="entry name" value="GENERAL TRANSCRIPTION FACTOR IIF SUBUNIT 1"/>
    <property type="match status" value="1"/>
</dbReference>
<evidence type="ECO:0000313" key="3">
    <source>
        <dbReference type="Proteomes" id="UP000269721"/>
    </source>
</evidence>
<feature type="compositionally biased region" description="Basic and acidic residues" evidence="1">
    <location>
        <begin position="10"/>
        <end position="31"/>
    </location>
</feature>
<feature type="compositionally biased region" description="Acidic residues" evidence="1">
    <location>
        <begin position="89"/>
        <end position="100"/>
    </location>
</feature>
<evidence type="ECO:0000313" key="2">
    <source>
        <dbReference type="EMBL" id="RKO89020.1"/>
    </source>
</evidence>
<organism evidence="2 3">
    <name type="scientific">Blyttiomyces helicus</name>
    <dbReference type="NCBI Taxonomy" id="388810"/>
    <lineage>
        <taxon>Eukaryota</taxon>
        <taxon>Fungi</taxon>
        <taxon>Fungi incertae sedis</taxon>
        <taxon>Chytridiomycota</taxon>
        <taxon>Chytridiomycota incertae sedis</taxon>
        <taxon>Chytridiomycetes</taxon>
        <taxon>Chytridiomycetes incertae sedis</taxon>
        <taxon>Blyttiomyces</taxon>
    </lineage>
</organism>
<feature type="compositionally biased region" description="Acidic residues" evidence="1">
    <location>
        <begin position="47"/>
        <end position="61"/>
    </location>
</feature>
<feature type="compositionally biased region" description="Basic and acidic residues" evidence="1">
    <location>
        <begin position="223"/>
        <end position="237"/>
    </location>
</feature>
<accession>A0A4P9WDI3</accession>
<feature type="compositionally biased region" description="Basic and acidic residues" evidence="1">
    <location>
        <begin position="157"/>
        <end position="166"/>
    </location>
</feature>
<feature type="compositionally biased region" description="Low complexity" evidence="1">
    <location>
        <begin position="189"/>
        <end position="199"/>
    </location>
</feature>